<dbReference type="EMBL" id="JBHSEL010000108">
    <property type="protein sequence ID" value="MFC4625709.1"/>
    <property type="molecule type" value="Genomic_DNA"/>
</dbReference>
<name>A0ABV9H5Q5_9HYPH</name>
<comment type="caution">
    <text evidence="2">The sequence shown here is derived from an EMBL/GenBank/DDBJ whole genome shotgun (WGS) entry which is preliminary data.</text>
</comment>
<feature type="transmembrane region" description="Helical" evidence="1">
    <location>
        <begin position="6"/>
        <end position="23"/>
    </location>
</feature>
<evidence type="ECO:0000256" key="1">
    <source>
        <dbReference type="SAM" id="Phobius"/>
    </source>
</evidence>
<evidence type="ECO:0000313" key="3">
    <source>
        <dbReference type="Proteomes" id="UP001596042"/>
    </source>
</evidence>
<evidence type="ECO:0000313" key="2">
    <source>
        <dbReference type="EMBL" id="MFC4625709.1"/>
    </source>
</evidence>
<dbReference type="RefSeq" id="WP_374834035.1">
    <property type="nucleotide sequence ID" value="NZ_JBHEEZ010000038.1"/>
</dbReference>
<accession>A0ABV9H5Q5</accession>
<keyword evidence="1" id="KW-1133">Transmembrane helix</keyword>
<protein>
    <submittedName>
        <fullName evidence="2">Uncharacterized protein</fullName>
    </submittedName>
</protein>
<sequence length="46" mass="5115">MLKRVTIVYLLIMGFAVIAALFVNQRHTARIEQTTILTSHGNKASS</sequence>
<gene>
    <name evidence="2" type="ORF">ACFO1V_10870</name>
</gene>
<dbReference type="Proteomes" id="UP001596042">
    <property type="component" value="Unassembled WGS sequence"/>
</dbReference>
<organism evidence="2 3">
    <name type="scientific">Daeguia caeni</name>
    <dbReference type="NCBI Taxonomy" id="439612"/>
    <lineage>
        <taxon>Bacteria</taxon>
        <taxon>Pseudomonadati</taxon>
        <taxon>Pseudomonadota</taxon>
        <taxon>Alphaproteobacteria</taxon>
        <taxon>Hyphomicrobiales</taxon>
        <taxon>Brucellaceae</taxon>
        <taxon>Daeguia</taxon>
    </lineage>
</organism>
<keyword evidence="3" id="KW-1185">Reference proteome</keyword>
<proteinExistence type="predicted"/>
<keyword evidence="1" id="KW-0812">Transmembrane</keyword>
<keyword evidence="1" id="KW-0472">Membrane</keyword>
<reference evidence="3" key="1">
    <citation type="journal article" date="2019" name="Int. J. Syst. Evol. Microbiol.">
        <title>The Global Catalogue of Microorganisms (GCM) 10K type strain sequencing project: providing services to taxonomists for standard genome sequencing and annotation.</title>
        <authorList>
            <consortium name="The Broad Institute Genomics Platform"/>
            <consortium name="The Broad Institute Genome Sequencing Center for Infectious Disease"/>
            <person name="Wu L."/>
            <person name="Ma J."/>
        </authorList>
    </citation>
    <scope>NUCLEOTIDE SEQUENCE [LARGE SCALE GENOMIC DNA]</scope>
    <source>
        <strain evidence="3">CGMCC 1.15731</strain>
    </source>
</reference>